<dbReference type="InterPro" id="IPR012001">
    <property type="entry name" value="Thiamin_PyroP_enz_TPP-bd_dom"/>
</dbReference>
<protein>
    <recommendedName>
        <fullName evidence="2">Thiamine pyrophosphate enzyme N-terminal TPP-binding domain-containing protein</fullName>
    </recommendedName>
</protein>
<evidence type="ECO:0000259" key="2">
    <source>
        <dbReference type="Pfam" id="PF02776"/>
    </source>
</evidence>
<dbReference type="PANTHER" id="PTHR42981:SF2">
    <property type="entry name" value="PYRUVATE DEHYDROGENASE [UBIQUINONE]"/>
    <property type="match status" value="1"/>
</dbReference>
<dbReference type="Proteomes" id="UP000466523">
    <property type="component" value="Unassembled WGS sequence"/>
</dbReference>
<reference evidence="3 4" key="1">
    <citation type="submission" date="2020-01" db="EMBL/GenBank/DDBJ databases">
        <authorList>
            <person name="Sanchez-Estrada R."/>
            <person name="Gonzalez-Y-Merchand J.A."/>
            <person name="Rivera-Gutierrez S."/>
        </authorList>
    </citation>
    <scope>NUCLEOTIDE SEQUENCE [LARGE SCALE GENOMIC DNA]</scope>
    <source>
        <strain evidence="3 4">CST 7247</strain>
    </source>
</reference>
<evidence type="ECO:0000256" key="1">
    <source>
        <dbReference type="SAM" id="MobiDB-lite"/>
    </source>
</evidence>
<dbReference type="PANTHER" id="PTHR42981">
    <property type="entry name" value="PYRUVATE DEHYDROGENASE [UBIQUINONE]"/>
    <property type="match status" value="1"/>
</dbReference>
<organism evidence="3 4">
    <name type="scientific">Mycolicibacter kumamotonensis</name>
    <dbReference type="NCBI Taxonomy" id="354243"/>
    <lineage>
        <taxon>Bacteria</taxon>
        <taxon>Bacillati</taxon>
        <taxon>Actinomycetota</taxon>
        <taxon>Actinomycetes</taxon>
        <taxon>Mycobacteriales</taxon>
        <taxon>Mycobacteriaceae</taxon>
        <taxon>Mycolicibacter</taxon>
    </lineage>
</organism>
<dbReference type="SUPFAM" id="SSF52518">
    <property type="entry name" value="Thiamin diphosphate-binding fold (THDP-binding)"/>
    <property type="match status" value="1"/>
</dbReference>
<sequence length="189" mass="19112">MSRSDDRPAFTGASPPEAGRFGATASRTPPASDAPAPARDVAPNTPGSSGSSGYASRGGSVRGVGVRKTHQPPACFGIAGPGSTNPLTGLYDAKVDSAPVLALSGSVDSAGAGKGAFSGHRPGRGFRRRHGLFEPGARHLRSFRVDDAGTQVRDPARVTDPADLNTVVAEALSSPGTALVEIITDSDSH</sequence>
<dbReference type="AlphaFoldDB" id="A0A7K3LFJ0"/>
<dbReference type="Gene3D" id="3.40.50.970">
    <property type="match status" value="1"/>
</dbReference>
<name>A0A7K3LFJ0_9MYCO</name>
<feature type="domain" description="Thiamine pyrophosphate enzyme N-terminal TPP-binding" evidence="2">
    <location>
        <begin position="67"/>
        <end position="118"/>
    </location>
</feature>
<evidence type="ECO:0000313" key="4">
    <source>
        <dbReference type="Proteomes" id="UP000466523"/>
    </source>
</evidence>
<dbReference type="Pfam" id="PF02776">
    <property type="entry name" value="TPP_enzyme_N"/>
    <property type="match status" value="1"/>
</dbReference>
<gene>
    <name evidence="3" type="ORF">GWR20_18385</name>
</gene>
<feature type="compositionally biased region" description="Low complexity" evidence="1">
    <location>
        <begin position="23"/>
        <end position="64"/>
    </location>
</feature>
<dbReference type="InterPro" id="IPR047211">
    <property type="entry name" value="POXB-like"/>
</dbReference>
<dbReference type="GO" id="GO:0030976">
    <property type="term" value="F:thiamine pyrophosphate binding"/>
    <property type="evidence" value="ECO:0007669"/>
    <property type="project" value="InterPro"/>
</dbReference>
<dbReference type="EMBL" id="JAACYR010000075">
    <property type="protein sequence ID" value="NDJ91092.1"/>
    <property type="molecule type" value="Genomic_DNA"/>
</dbReference>
<dbReference type="GO" id="GO:0000287">
    <property type="term" value="F:magnesium ion binding"/>
    <property type="evidence" value="ECO:0007669"/>
    <property type="project" value="UniProtKB-ARBA"/>
</dbReference>
<accession>A0A7K3LFJ0</accession>
<evidence type="ECO:0000313" key="3">
    <source>
        <dbReference type="EMBL" id="NDJ91092.1"/>
    </source>
</evidence>
<dbReference type="InterPro" id="IPR029061">
    <property type="entry name" value="THDP-binding"/>
</dbReference>
<proteinExistence type="predicted"/>
<comment type="caution">
    <text evidence="3">The sequence shown here is derived from an EMBL/GenBank/DDBJ whole genome shotgun (WGS) entry which is preliminary data.</text>
</comment>
<dbReference type="RefSeq" id="WP_162112927.1">
    <property type="nucleotide sequence ID" value="NZ_JAACYR010000075.1"/>
</dbReference>
<feature type="region of interest" description="Disordered" evidence="1">
    <location>
        <begin position="1"/>
        <end position="68"/>
    </location>
</feature>